<evidence type="ECO:0000313" key="2">
    <source>
        <dbReference type="Proteomes" id="UP000236434"/>
    </source>
</evidence>
<dbReference type="AlphaFoldDB" id="A0A2K1P4M8"/>
<evidence type="ECO:0000313" key="1">
    <source>
        <dbReference type="EMBL" id="PNR97731.1"/>
    </source>
</evidence>
<reference evidence="1 2" key="1">
    <citation type="submission" date="2013-12" db="EMBL/GenBank/DDBJ databases">
        <title>Comparative genomics of Petrotoga isolates.</title>
        <authorList>
            <person name="Nesbo C.L."/>
            <person name="Charchuk R."/>
            <person name="Chow K."/>
        </authorList>
    </citation>
    <scope>NUCLEOTIDE SEQUENCE [LARGE SCALE GENOMIC DNA]</scope>
    <source>
        <strain evidence="1 2">DSM 13574</strain>
    </source>
</reference>
<comment type="caution">
    <text evidence="1">The sequence shown here is derived from an EMBL/GenBank/DDBJ whole genome shotgun (WGS) entry which is preliminary data.</text>
</comment>
<dbReference type="Proteomes" id="UP000236434">
    <property type="component" value="Unassembled WGS sequence"/>
</dbReference>
<organism evidence="1 2">
    <name type="scientific">Petrotoga olearia DSM 13574</name>
    <dbReference type="NCBI Taxonomy" id="1122955"/>
    <lineage>
        <taxon>Bacteria</taxon>
        <taxon>Thermotogati</taxon>
        <taxon>Thermotogota</taxon>
        <taxon>Thermotogae</taxon>
        <taxon>Petrotogales</taxon>
        <taxon>Petrotogaceae</taxon>
        <taxon>Petrotoga</taxon>
    </lineage>
</organism>
<proteinExistence type="predicted"/>
<accession>A0A2K1P4M8</accession>
<gene>
    <name evidence="1" type="ORF">X929_02130</name>
</gene>
<name>A0A2K1P4M8_9BACT</name>
<dbReference type="EMBL" id="AZRL01000004">
    <property type="protein sequence ID" value="PNR97731.1"/>
    <property type="molecule type" value="Genomic_DNA"/>
</dbReference>
<protein>
    <submittedName>
        <fullName evidence="1">Uncharacterized protein</fullName>
    </submittedName>
</protein>
<sequence length="235" mass="27608">MRAHDLFLKLHYNFLKKELFESLKIINGEPKSYNRDSLGIYVIKKLTPKNIIKCFTEGVNQGFYIFLYSSNKNIPYRKLNVISEVANIYGIHLILFLKNDILKLFNNQVVLINQERSLTHRLFSINSYKISFVFPEEVTNPAAITTLKIQEVDLVFSKSSMNDNNQDLANNLIAYVLSDQKIFSPSILEKDKTFLKERGKIWLNLRYLKSIKDNYLEKNYSDLQRIKTKIDLIQR</sequence>
<dbReference type="RefSeq" id="WP_103066401.1">
    <property type="nucleotide sequence ID" value="NZ_AZRL01000004.1"/>
</dbReference>
<dbReference type="OrthoDB" id="48461at2"/>